<evidence type="ECO:0000313" key="2">
    <source>
        <dbReference type="EMBL" id="GAP87156.1"/>
    </source>
</evidence>
<feature type="region of interest" description="Disordered" evidence="1">
    <location>
        <begin position="84"/>
        <end position="117"/>
    </location>
</feature>
<proteinExistence type="predicted"/>
<feature type="region of interest" description="Disordered" evidence="1">
    <location>
        <begin position="1"/>
        <end position="34"/>
    </location>
</feature>
<feature type="compositionally biased region" description="Gly residues" evidence="1">
    <location>
        <begin position="640"/>
        <end position="650"/>
    </location>
</feature>
<dbReference type="OrthoDB" id="5234071at2759"/>
<gene>
    <name evidence="2" type="ORF">SAMD00023353_2301200</name>
</gene>
<dbReference type="STRING" id="77044.A0A1W2TGD3"/>
<feature type="compositionally biased region" description="Polar residues" evidence="1">
    <location>
        <begin position="293"/>
        <end position="303"/>
    </location>
</feature>
<name>A0A1W2TGD3_ROSNE</name>
<feature type="compositionally biased region" description="Basic and acidic residues" evidence="1">
    <location>
        <begin position="520"/>
        <end position="531"/>
    </location>
</feature>
<protein>
    <submittedName>
        <fullName evidence="2">Uncharacterized protein</fullName>
    </submittedName>
</protein>
<dbReference type="Proteomes" id="UP000054516">
    <property type="component" value="Unassembled WGS sequence"/>
</dbReference>
<dbReference type="EMBL" id="DF977468">
    <property type="protein sequence ID" value="GAP87156.1"/>
    <property type="molecule type" value="Genomic_DNA"/>
</dbReference>
<sequence>MVSFFGLKIGGEKKKKSSKDLQISSPQLQNLDDPNALDSNFFDFKGVPNPSYEASVYSLSRQESEQSSRSIKNKFKGLKAAPFASSKFGSSTTDLPAPPGLRHHASNPSLGRHWTAGSTTSLNIVPPSFHPLARPSTSDGRSKTWVNPLDVHFARDSSKPGFKGPLSPALTARDEGQPGTPLSAASKSPLGQYELKLDLPDDVSSFADFGDFKEIMETPAPLRIKKPASTRSAAESHLETQSQKPPSPPQSIADRGMFESSASEFARVPLAKVRPPGSQGHDSIPSGREELKQNASKFGSVSLPSPSTTPRRSEEKLSTPALPPRPASPPAKRANPKPIIQNVRAKRDTLTINPQRRRSLQMKIEAAESSNVPTLSLMERPKTSSNSGRPIERPPPLTLNMGFRLGVAGRNGPRSAPFLRNPTRSPTPTSTQRPPRPQMRAWMGSNPPTSAKETHEPGSGVGSPTGSSVYDDDDDDEVYRHPPSPESTSPVIPLTGPLASPCFPPPSQFPLSYSSSYRFPRNDGIETERDISPTTPPVPPRSLRRNPPTPDSSYRPLPSPAMPSFDRAAISPSPADSRVRSESESDSLCPNESLSPRRTPGTNSSAESPTFRSFSRPWSPTASGELTSPPIKRAETAGVLSGGGDFGGGLRPPPRPAPTKTLRTEAGTLKPSTTRVGDNGLGGGFI</sequence>
<dbReference type="AlphaFoldDB" id="A0A1W2TGD3"/>
<feature type="compositionally biased region" description="Low complexity" evidence="1">
    <location>
        <begin position="422"/>
        <end position="433"/>
    </location>
</feature>
<evidence type="ECO:0000313" key="3">
    <source>
        <dbReference type="Proteomes" id="UP000054516"/>
    </source>
</evidence>
<dbReference type="OMA" id="IASFRQP"/>
<keyword evidence="3" id="KW-1185">Reference proteome</keyword>
<organism evidence="2">
    <name type="scientific">Rosellinia necatrix</name>
    <name type="common">White root-rot fungus</name>
    <dbReference type="NCBI Taxonomy" id="77044"/>
    <lineage>
        <taxon>Eukaryota</taxon>
        <taxon>Fungi</taxon>
        <taxon>Dikarya</taxon>
        <taxon>Ascomycota</taxon>
        <taxon>Pezizomycotina</taxon>
        <taxon>Sordariomycetes</taxon>
        <taxon>Xylariomycetidae</taxon>
        <taxon>Xylariales</taxon>
        <taxon>Xylariaceae</taxon>
        <taxon>Rosellinia</taxon>
    </lineage>
</organism>
<evidence type="ECO:0000256" key="1">
    <source>
        <dbReference type="SAM" id="MobiDB-lite"/>
    </source>
</evidence>
<feature type="region of interest" description="Disordered" evidence="1">
    <location>
        <begin position="153"/>
        <end position="189"/>
    </location>
</feature>
<feature type="compositionally biased region" description="Polar residues" evidence="1">
    <location>
        <begin position="588"/>
        <end position="626"/>
    </location>
</feature>
<accession>A0A1W2TGD3</accession>
<feature type="compositionally biased region" description="Polar residues" evidence="1">
    <location>
        <begin position="20"/>
        <end position="32"/>
    </location>
</feature>
<feature type="region of interest" description="Disordered" evidence="1">
    <location>
        <begin position="217"/>
        <end position="686"/>
    </location>
</feature>
<reference evidence="2" key="1">
    <citation type="submission" date="2016-03" db="EMBL/GenBank/DDBJ databases">
        <title>Draft genome sequence of Rosellinia necatrix.</title>
        <authorList>
            <person name="Kanematsu S."/>
        </authorList>
    </citation>
    <scope>NUCLEOTIDE SEQUENCE [LARGE SCALE GENOMIC DNA]</scope>
    <source>
        <strain evidence="2">W97</strain>
    </source>
</reference>